<organism evidence="1 2">
    <name type="scientific">Panagrolaimus sp. JU765</name>
    <dbReference type="NCBI Taxonomy" id="591449"/>
    <lineage>
        <taxon>Eukaryota</taxon>
        <taxon>Metazoa</taxon>
        <taxon>Ecdysozoa</taxon>
        <taxon>Nematoda</taxon>
        <taxon>Chromadorea</taxon>
        <taxon>Rhabditida</taxon>
        <taxon>Tylenchina</taxon>
        <taxon>Panagrolaimomorpha</taxon>
        <taxon>Panagrolaimoidea</taxon>
        <taxon>Panagrolaimidae</taxon>
        <taxon>Panagrolaimus</taxon>
    </lineage>
</organism>
<dbReference type="WBParaSite" id="JU765_v2.g2589.t1">
    <property type="protein sequence ID" value="JU765_v2.g2589.t1"/>
    <property type="gene ID" value="JU765_v2.g2589"/>
</dbReference>
<name>A0AC34R1L1_9BILA</name>
<reference evidence="2" key="1">
    <citation type="submission" date="2022-11" db="UniProtKB">
        <authorList>
            <consortium name="WormBaseParasite"/>
        </authorList>
    </citation>
    <scope>IDENTIFICATION</scope>
</reference>
<protein>
    <submittedName>
        <fullName evidence="2">Calcineurin-like phosphoesterase domain-containing protein</fullName>
    </submittedName>
</protein>
<sequence>NPLRVAMLTDLHGGAMVYRDQISNVVDLTNSIKNLDAIFIVGDAIDAPMNLIQERMEPLKYLKSKHGVFFVSGNHEFYYGNYDEWKQLFESYGINVMENEVEHLDDTICLVGLHDISSYKSGIKNLSMDESSISKCQKDESVVVLAHNPASTKRIMEFANISGKHVDLILSGHTHSGQYYILVPYVYWLLPYLYGLYPINHGITKLFVSAGTLYQASPMKMYGKSEIWLLTLTGINGT</sequence>
<proteinExistence type="predicted"/>
<evidence type="ECO:0000313" key="2">
    <source>
        <dbReference type="WBParaSite" id="JU765_v2.g2589.t1"/>
    </source>
</evidence>
<dbReference type="Proteomes" id="UP000887576">
    <property type="component" value="Unplaced"/>
</dbReference>
<evidence type="ECO:0000313" key="1">
    <source>
        <dbReference type="Proteomes" id="UP000887576"/>
    </source>
</evidence>
<accession>A0AC34R1L1</accession>